<feature type="compositionally biased region" description="Polar residues" evidence="1">
    <location>
        <begin position="652"/>
        <end position="669"/>
    </location>
</feature>
<name>A0A158DN62_9BURK</name>
<accession>A0A158DN62</accession>
<proteinExistence type="predicted"/>
<feature type="region of interest" description="Disordered" evidence="1">
    <location>
        <begin position="647"/>
        <end position="747"/>
    </location>
</feature>
<dbReference type="EMBL" id="FCOI02000047">
    <property type="protein sequence ID" value="SAK96052.1"/>
    <property type="molecule type" value="Genomic_DNA"/>
</dbReference>
<dbReference type="Proteomes" id="UP000054624">
    <property type="component" value="Unassembled WGS sequence"/>
</dbReference>
<evidence type="ECO:0000256" key="1">
    <source>
        <dbReference type="SAM" id="MobiDB-lite"/>
    </source>
</evidence>
<dbReference type="AlphaFoldDB" id="A0A158DN62"/>
<protein>
    <recommendedName>
        <fullName evidence="4">Integrase catalytic subunit</fullName>
    </recommendedName>
</protein>
<dbReference type="OrthoDB" id="5439087at2"/>
<sequence length="747" mass="84154">MITAGPFLTITGNWVKTVKGGGERLYRYLAEDATNVWVMEVGTVKQDAAIVHKPLKTKGYRKQWRKQEISVWLKANRLRHIEERCIPNEILDARLPPGMSDELDMKRSLVDFVKDEFGDSYVLTEKGYREAVKLASSTFDVAPQTAAGWLEYDLFYGHHVNSNVPHNWNKGGRGLPRRALRSADGKLVPILGRPTDAEVIDPDTKLKRQRCPPRRYANWCEFVTREAWNSDDRIKVILERYKLLQVGFNRDVQGIVRAFPANRKLPSDNYLTQIARPILRRVREERRIARSNQPGHRRVLSGGSGNQLAYGDLSVYDIDATPVDNHILYGREEIYINGCGKPTALLAVDRGSDAIVGWYLTFGFENGDCYRRCVFSAYTPKERELARWGVLHLLPGMVYGAASQIFIDRGPGISENMQMAFVERLRNDLLMARPGDPAGKGHGEQVMLMIQADLSHVLGSTHKTGDKEVDRQKLKVAKKVAVELEVYMVAFLSAIARRNLELDARHLLTSDMIKDELKPVPVEIFNYNKGLRDGDFDWDWSEEKIYRNLCWIPPSKAPDGFVSYDGRQYSSAMLRAQARVFQQVNPGKTLVVKLFDVPNAPLTLLWEDAGCNLQVLEAESKTQATYEDTFKWHHDFVSKLKNKRLREARARNASTTRQATNSSGSVSETKQIKLDAVESRGEAAGVATSSRSARKAAKEHLDRQDSKHLFAALGVPQGDEGVQTAVSGSANEHDSGNDGGQDFFTDF</sequence>
<gene>
    <name evidence="2" type="ORF">AWB76_07234</name>
</gene>
<reference evidence="3" key="1">
    <citation type="submission" date="2016-01" db="EMBL/GenBank/DDBJ databases">
        <authorList>
            <person name="Peeters Charlotte."/>
        </authorList>
    </citation>
    <scope>NUCLEOTIDE SEQUENCE [LARGE SCALE GENOMIC DNA]</scope>
</reference>
<keyword evidence="3" id="KW-1185">Reference proteome</keyword>
<feature type="compositionally biased region" description="Basic and acidic residues" evidence="1">
    <location>
        <begin position="696"/>
        <end position="708"/>
    </location>
</feature>
<evidence type="ECO:0000313" key="3">
    <source>
        <dbReference type="Proteomes" id="UP000054624"/>
    </source>
</evidence>
<dbReference type="RefSeq" id="WP_157696292.1">
    <property type="nucleotide sequence ID" value="NZ_FCOI02000047.1"/>
</dbReference>
<evidence type="ECO:0008006" key="4">
    <source>
        <dbReference type="Google" id="ProtNLM"/>
    </source>
</evidence>
<feature type="compositionally biased region" description="Basic and acidic residues" evidence="1">
    <location>
        <begin position="670"/>
        <end position="681"/>
    </location>
</feature>
<organism evidence="2 3">
    <name type="scientific">Caballeronia temeraria</name>
    <dbReference type="NCBI Taxonomy" id="1777137"/>
    <lineage>
        <taxon>Bacteria</taxon>
        <taxon>Pseudomonadati</taxon>
        <taxon>Pseudomonadota</taxon>
        <taxon>Betaproteobacteria</taxon>
        <taxon>Burkholderiales</taxon>
        <taxon>Burkholderiaceae</taxon>
        <taxon>Caballeronia</taxon>
    </lineage>
</organism>
<evidence type="ECO:0000313" key="2">
    <source>
        <dbReference type="EMBL" id="SAK96052.1"/>
    </source>
</evidence>